<name>A0A0A8WJY3_NATM8</name>
<organism evidence="2 3">
    <name type="scientific">Natronomonas moolapensis (strain DSM 18674 / CECT 7526 / JCM 14361 / 8.8.11)</name>
    <dbReference type="NCBI Taxonomy" id="268739"/>
    <lineage>
        <taxon>Archaea</taxon>
        <taxon>Methanobacteriati</taxon>
        <taxon>Methanobacteriota</taxon>
        <taxon>Stenosarchaea group</taxon>
        <taxon>Halobacteria</taxon>
        <taxon>Halobacteriales</taxon>
        <taxon>Natronomonadaceae</taxon>
        <taxon>Natronomonas</taxon>
    </lineage>
</organism>
<sequence>MSGRAGSDCPECGGQLSSNDGGMNYRCRDCSREFDSADVFLL</sequence>
<dbReference type="Proteomes" id="UP000011867">
    <property type="component" value="Chromosome"/>
</dbReference>
<dbReference type="KEGG" id="nmo:Nmlp_3930A"/>
<dbReference type="HOGENOM" id="CLU_218573_0_0_2"/>
<dbReference type="GeneID" id="77145527"/>
<evidence type="ECO:0000313" key="3">
    <source>
        <dbReference type="Proteomes" id="UP000011867"/>
    </source>
</evidence>
<evidence type="ECO:0000313" key="2">
    <source>
        <dbReference type="EMBL" id="CEK41125.1"/>
    </source>
</evidence>
<feature type="region of interest" description="Disordered" evidence="1">
    <location>
        <begin position="1"/>
        <end position="24"/>
    </location>
</feature>
<accession>A0A0A8WJY3</accession>
<reference evidence="2 3" key="1">
    <citation type="journal article" date="2013" name="Genome Announc.">
        <title>Genome of the haloarchaeon Natronomonas moolapensis, a neutrophilic member of a previously haloalkaliphilic genus.</title>
        <authorList>
            <person name="Dyall-Smith M.L."/>
            <person name="Pfeiffer F."/>
            <person name="Oberwinkler T."/>
            <person name="Klee K."/>
            <person name="Rampp M."/>
            <person name="Palm P."/>
            <person name="Gross K."/>
            <person name="Schuster S.C."/>
            <person name="Oesterhelt D."/>
        </authorList>
    </citation>
    <scope>NUCLEOTIDE SEQUENCE [LARGE SCALE GENOMIC DNA]</scope>
    <source>
        <strain evidence="3">DSM 18674 / JCM 14361 / 8.8.11</strain>
    </source>
</reference>
<evidence type="ECO:0000256" key="1">
    <source>
        <dbReference type="SAM" id="MobiDB-lite"/>
    </source>
</evidence>
<proteinExistence type="predicted"/>
<dbReference type="EMBL" id="HF582854">
    <property type="protein sequence ID" value="CEK41125.1"/>
    <property type="molecule type" value="Genomic_DNA"/>
</dbReference>
<keyword evidence="3" id="KW-1185">Reference proteome</keyword>
<dbReference type="RefSeq" id="WP_269453334.1">
    <property type="nucleotide sequence ID" value="NC_020388.1"/>
</dbReference>
<gene>
    <name evidence="2" type="ORF">Nmlp_3930A</name>
</gene>
<dbReference type="AlphaFoldDB" id="A0A0A8WJY3"/>
<protein>
    <submittedName>
        <fullName evidence="2">Small CPxCG-related zinc finger protein</fullName>
    </submittedName>
</protein>